<reference evidence="4" key="1">
    <citation type="submission" date="2018-12" db="EMBL/GenBank/DDBJ databases">
        <title>Complete genome sequence of an uncultured bacterium of the candidate phylum Bipolaricaulota.</title>
        <authorList>
            <person name="Kadnikov V.V."/>
            <person name="Mardanov A.V."/>
            <person name="Beletsky A.V."/>
            <person name="Frank Y.A."/>
            <person name="Karnachuk O.V."/>
            <person name="Ravin N.V."/>
        </authorList>
    </citation>
    <scope>NUCLEOTIDE SEQUENCE [LARGE SCALE GENOMIC DNA]</scope>
</reference>
<sequence>MDSIETGRQLLKATSWARAHEIETDQRKGVPHPPLQKPPQEGAPRMALPDPKTLPVNPVPVFDAIAARRSHRRFTLDPLSVEELTFLLWATQGVQRVVRDGVASLRTVPSAGARHPFETYLVVNRVTGLEPGLYRYLALNHELCFLRSDPDLPAKVSDACLGQEFVGQGAAVFAWAVIPYRTEWRYSLFSHKVIAIDVGHVCQNLYLACEAIGAGTCGIGAYHQEKVDALFGVDGVDEFVIYLAPVGKVK</sequence>
<dbReference type="PANTHER" id="PTHR43745:SF2">
    <property type="entry name" value="NITROREDUCTASE MJ1384-RELATED"/>
    <property type="match status" value="1"/>
</dbReference>
<dbReference type="InterPro" id="IPR029479">
    <property type="entry name" value="Nitroreductase"/>
</dbReference>
<dbReference type="GO" id="GO:0016491">
    <property type="term" value="F:oxidoreductase activity"/>
    <property type="evidence" value="ECO:0007669"/>
    <property type="project" value="InterPro"/>
</dbReference>
<evidence type="ECO:0000259" key="2">
    <source>
        <dbReference type="Pfam" id="PF00881"/>
    </source>
</evidence>
<organism evidence="3 4">
    <name type="scientific">Bipolaricaulis sibiricus</name>
    <dbReference type="NCBI Taxonomy" id="2501609"/>
    <lineage>
        <taxon>Bacteria</taxon>
        <taxon>Candidatus Bipolaricaulota</taxon>
        <taxon>Candidatus Bipolaricaulia</taxon>
        <taxon>Candidatus Bipolaricaulales</taxon>
        <taxon>Candidatus Bipolaricaulaceae</taxon>
        <taxon>Candidatus Bipolaricaulis</taxon>
    </lineage>
</organism>
<name>A0A410FRH4_BIPS1</name>
<dbReference type="InterPro" id="IPR000415">
    <property type="entry name" value="Nitroreductase-like"/>
</dbReference>
<dbReference type="Proteomes" id="UP000287233">
    <property type="component" value="Chromosome"/>
</dbReference>
<evidence type="ECO:0000313" key="3">
    <source>
        <dbReference type="EMBL" id="QAA75799.1"/>
    </source>
</evidence>
<feature type="domain" description="Nitroreductase" evidence="2">
    <location>
        <begin position="65"/>
        <end position="248"/>
    </location>
</feature>
<dbReference type="Gene3D" id="3.40.109.10">
    <property type="entry name" value="NADH Oxidase"/>
    <property type="match status" value="1"/>
</dbReference>
<protein>
    <recommendedName>
        <fullName evidence="2">Nitroreductase domain-containing protein</fullName>
    </recommendedName>
</protein>
<accession>A0A410FRH4</accession>
<dbReference type="KEGG" id="bih:BIP78_0031"/>
<evidence type="ECO:0000256" key="1">
    <source>
        <dbReference type="SAM" id="MobiDB-lite"/>
    </source>
</evidence>
<dbReference type="SUPFAM" id="SSF55469">
    <property type="entry name" value="FMN-dependent nitroreductase-like"/>
    <property type="match status" value="1"/>
</dbReference>
<dbReference type="Pfam" id="PF00881">
    <property type="entry name" value="Nitroreductase"/>
    <property type="match status" value="1"/>
</dbReference>
<dbReference type="EMBL" id="CP034928">
    <property type="protein sequence ID" value="QAA75799.1"/>
    <property type="molecule type" value="Genomic_DNA"/>
</dbReference>
<proteinExistence type="predicted"/>
<dbReference type="PANTHER" id="PTHR43745">
    <property type="entry name" value="NITROREDUCTASE MJ1384-RELATED"/>
    <property type="match status" value="1"/>
</dbReference>
<feature type="region of interest" description="Disordered" evidence="1">
    <location>
        <begin position="21"/>
        <end position="52"/>
    </location>
</feature>
<gene>
    <name evidence="3" type="ORF">BIP78_0031</name>
</gene>
<dbReference type="NCBIfam" id="TIGR03605">
    <property type="entry name" value="antibiot_sagB"/>
    <property type="match status" value="1"/>
</dbReference>
<dbReference type="InterPro" id="IPR020051">
    <property type="entry name" value="SagB-type_dehydrogenase"/>
</dbReference>
<dbReference type="CDD" id="cd02142">
    <property type="entry name" value="McbC_SagB-like_oxidoreductase"/>
    <property type="match status" value="1"/>
</dbReference>
<evidence type="ECO:0000313" key="4">
    <source>
        <dbReference type="Proteomes" id="UP000287233"/>
    </source>
</evidence>
<dbReference type="InterPro" id="IPR052544">
    <property type="entry name" value="Bacteriocin_Proc_Enz"/>
</dbReference>
<dbReference type="AlphaFoldDB" id="A0A410FRH4"/>